<reference evidence="1" key="1">
    <citation type="submission" date="2014-09" db="EMBL/GenBank/DDBJ databases">
        <authorList>
            <person name="Magalhaes I.L.F."/>
            <person name="Oliveira U."/>
            <person name="Santos F.R."/>
            <person name="Vidigal T.H.D.A."/>
            <person name="Brescovit A.D."/>
            <person name="Santos A.J."/>
        </authorList>
    </citation>
    <scope>NUCLEOTIDE SEQUENCE</scope>
    <source>
        <tissue evidence="1">Shoot tissue taken approximately 20 cm above the soil surface</tissue>
    </source>
</reference>
<organism evidence="1">
    <name type="scientific">Arundo donax</name>
    <name type="common">Giant reed</name>
    <name type="synonym">Donax arundinaceus</name>
    <dbReference type="NCBI Taxonomy" id="35708"/>
    <lineage>
        <taxon>Eukaryota</taxon>
        <taxon>Viridiplantae</taxon>
        <taxon>Streptophyta</taxon>
        <taxon>Embryophyta</taxon>
        <taxon>Tracheophyta</taxon>
        <taxon>Spermatophyta</taxon>
        <taxon>Magnoliopsida</taxon>
        <taxon>Liliopsida</taxon>
        <taxon>Poales</taxon>
        <taxon>Poaceae</taxon>
        <taxon>PACMAD clade</taxon>
        <taxon>Arundinoideae</taxon>
        <taxon>Arundineae</taxon>
        <taxon>Arundo</taxon>
    </lineage>
</organism>
<dbReference type="EMBL" id="GBRH01237304">
    <property type="protein sequence ID" value="JAD60591.1"/>
    <property type="molecule type" value="Transcribed_RNA"/>
</dbReference>
<reference evidence="1" key="2">
    <citation type="journal article" date="2015" name="Data Brief">
        <title>Shoot transcriptome of the giant reed, Arundo donax.</title>
        <authorList>
            <person name="Barrero R.A."/>
            <person name="Guerrero F.D."/>
            <person name="Moolhuijzen P."/>
            <person name="Goolsby J.A."/>
            <person name="Tidwell J."/>
            <person name="Bellgard S.E."/>
            <person name="Bellgard M.I."/>
        </authorList>
    </citation>
    <scope>NUCLEOTIDE SEQUENCE</scope>
    <source>
        <tissue evidence="1">Shoot tissue taken approximately 20 cm above the soil surface</tissue>
    </source>
</reference>
<sequence>MLKPFSSLFETNFRIVTGFPCPLSKHSEIR</sequence>
<protein>
    <submittedName>
        <fullName evidence="1">Uncharacterized protein</fullName>
    </submittedName>
</protein>
<proteinExistence type="predicted"/>
<dbReference type="AlphaFoldDB" id="A0A0A9BBB5"/>
<name>A0A0A9BBB5_ARUDO</name>
<evidence type="ECO:0000313" key="1">
    <source>
        <dbReference type="EMBL" id="JAD60591.1"/>
    </source>
</evidence>
<accession>A0A0A9BBB5</accession>